<sequence>NFSQEPVPPILGDIEWPSDEEVAEDAKQLILRLLDEEPGRRLGDHEIKIHVYFVELDWDALLRQKAEFIPQLDDEEDTSYFDTRTDRYNHSLESDDDEDQAALDFSSFSTCSPRYSRICNSPSPLASSPVSPVGQEMFHDLKSSEKTIRRTYSEGSNSPPTVRRRSKTESHNSGFRE</sequence>
<dbReference type="GO" id="GO:0004674">
    <property type="term" value="F:protein serine/threonine kinase activity"/>
    <property type="evidence" value="ECO:0007669"/>
    <property type="project" value="UniProtKB-KW"/>
</dbReference>
<dbReference type="PROSITE" id="PS51285">
    <property type="entry name" value="AGC_KINASE_CTER"/>
    <property type="match status" value="1"/>
</dbReference>
<dbReference type="PANTHER" id="PTHR24356">
    <property type="entry name" value="SERINE/THREONINE-PROTEIN KINASE"/>
    <property type="match status" value="1"/>
</dbReference>
<comment type="similarity">
    <text evidence="1">Belongs to the protein kinase superfamily. AGC Ser/Thr protein kinase family.</text>
</comment>
<keyword evidence="7" id="KW-0067">ATP-binding</keyword>
<feature type="compositionally biased region" description="Basic and acidic residues" evidence="8">
    <location>
        <begin position="137"/>
        <end position="152"/>
    </location>
</feature>
<name>A0A6S7K5E2_PARCT</name>
<dbReference type="GO" id="GO:0035556">
    <property type="term" value="P:intracellular signal transduction"/>
    <property type="evidence" value="ECO:0007669"/>
    <property type="project" value="TreeGrafter"/>
</dbReference>
<dbReference type="InterPro" id="IPR000961">
    <property type="entry name" value="AGC-kinase_C"/>
</dbReference>
<gene>
    <name evidence="10" type="ORF">PACLA_8A089576</name>
</gene>
<dbReference type="AlphaFoldDB" id="A0A6S7K5E2"/>
<dbReference type="EC" id="2.7.11.1" evidence="2"/>
<dbReference type="InterPro" id="IPR050236">
    <property type="entry name" value="Ser_Thr_kinase_AGC"/>
</dbReference>
<evidence type="ECO:0000256" key="4">
    <source>
        <dbReference type="ARBA" id="ARBA00022679"/>
    </source>
</evidence>
<evidence type="ECO:0000313" key="11">
    <source>
        <dbReference type="Proteomes" id="UP001152795"/>
    </source>
</evidence>
<feature type="compositionally biased region" description="Low complexity" evidence="8">
    <location>
        <begin position="121"/>
        <end position="133"/>
    </location>
</feature>
<dbReference type="PANTHER" id="PTHR24356:SF414">
    <property type="entry name" value="NON-SPECIFIC SERINE_THREONINE PROTEIN KINASE"/>
    <property type="match status" value="1"/>
</dbReference>
<dbReference type="EMBL" id="CACRXK020027144">
    <property type="protein sequence ID" value="CAB4040705.1"/>
    <property type="molecule type" value="Genomic_DNA"/>
</dbReference>
<keyword evidence="4" id="KW-0808">Transferase</keyword>
<keyword evidence="3" id="KW-0723">Serine/threonine-protein kinase</keyword>
<evidence type="ECO:0000256" key="5">
    <source>
        <dbReference type="ARBA" id="ARBA00022741"/>
    </source>
</evidence>
<organism evidence="10 11">
    <name type="scientific">Paramuricea clavata</name>
    <name type="common">Red gorgonian</name>
    <name type="synonym">Violescent sea-whip</name>
    <dbReference type="NCBI Taxonomy" id="317549"/>
    <lineage>
        <taxon>Eukaryota</taxon>
        <taxon>Metazoa</taxon>
        <taxon>Cnidaria</taxon>
        <taxon>Anthozoa</taxon>
        <taxon>Octocorallia</taxon>
        <taxon>Malacalcyonacea</taxon>
        <taxon>Plexauridae</taxon>
        <taxon>Paramuricea</taxon>
    </lineage>
</organism>
<evidence type="ECO:0000256" key="7">
    <source>
        <dbReference type="ARBA" id="ARBA00022840"/>
    </source>
</evidence>
<dbReference type="Gene3D" id="1.10.510.10">
    <property type="entry name" value="Transferase(Phosphotransferase) domain 1"/>
    <property type="match status" value="1"/>
</dbReference>
<dbReference type="InterPro" id="IPR011009">
    <property type="entry name" value="Kinase-like_dom_sf"/>
</dbReference>
<evidence type="ECO:0000256" key="3">
    <source>
        <dbReference type="ARBA" id="ARBA00022527"/>
    </source>
</evidence>
<reference evidence="10" key="1">
    <citation type="submission" date="2020-04" db="EMBL/GenBank/DDBJ databases">
        <authorList>
            <person name="Alioto T."/>
            <person name="Alioto T."/>
            <person name="Gomez Garrido J."/>
        </authorList>
    </citation>
    <scope>NUCLEOTIDE SEQUENCE</scope>
    <source>
        <strain evidence="10">A484AB</strain>
    </source>
</reference>
<dbReference type="Gene3D" id="3.30.200.20">
    <property type="entry name" value="Phosphorylase Kinase, domain 1"/>
    <property type="match status" value="1"/>
</dbReference>
<feature type="compositionally biased region" description="Basic and acidic residues" evidence="8">
    <location>
        <begin position="167"/>
        <end position="177"/>
    </location>
</feature>
<evidence type="ECO:0000256" key="2">
    <source>
        <dbReference type="ARBA" id="ARBA00012513"/>
    </source>
</evidence>
<evidence type="ECO:0000259" key="9">
    <source>
        <dbReference type="PROSITE" id="PS51285"/>
    </source>
</evidence>
<evidence type="ECO:0000313" key="10">
    <source>
        <dbReference type="EMBL" id="CAB4040705.1"/>
    </source>
</evidence>
<keyword evidence="6 10" id="KW-0418">Kinase</keyword>
<keyword evidence="5" id="KW-0547">Nucleotide-binding</keyword>
<feature type="non-terminal residue" evidence="10">
    <location>
        <position position="177"/>
    </location>
</feature>
<protein>
    <recommendedName>
        <fullName evidence="2">non-specific serine/threonine protein kinase</fullName>
        <ecNumber evidence="2">2.7.11.1</ecNumber>
    </recommendedName>
</protein>
<proteinExistence type="inferred from homology"/>
<evidence type="ECO:0000256" key="6">
    <source>
        <dbReference type="ARBA" id="ARBA00022777"/>
    </source>
</evidence>
<dbReference type="Proteomes" id="UP001152795">
    <property type="component" value="Unassembled WGS sequence"/>
</dbReference>
<feature type="region of interest" description="Disordered" evidence="8">
    <location>
        <begin position="119"/>
        <end position="177"/>
    </location>
</feature>
<dbReference type="OrthoDB" id="162894at2759"/>
<dbReference type="SUPFAM" id="SSF56112">
    <property type="entry name" value="Protein kinase-like (PK-like)"/>
    <property type="match status" value="1"/>
</dbReference>
<keyword evidence="11" id="KW-1185">Reference proteome</keyword>
<feature type="domain" description="AGC-kinase C-terminal" evidence="9">
    <location>
        <begin position="54"/>
        <end position="120"/>
    </location>
</feature>
<comment type="caution">
    <text evidence="10">The sequence shown here is derived from an EMBL/GenBank/DDBJ whole genome shotgun (WGS) entry which is preliminary data.</text>
</comment>
<accession>A0A6S7K5E2</accession>
<evidence type="ECO:0000256" key="8">
    <source>
        <dbReference type="SAM" id="MobiDB-lite"/>
    </source>
</evidence>
<evidence type="ECO:0000256" key="1">
    <source>
        <dbReference type="ARBA" id="ARBA00009903"/>
    </source>
</evidence>
<feature type="non-terminal residue" evidence="10">
    <location>
        <position position="1"/>
    </location>
</feature>
<dbReference type="GO" id="GO:0005524">
    <property type="term" value="F:ATP binding"/>
    <property type="evidence" value="ECO:0007669"/>
    <property type="project" value="UniProtKB-KW"/>
</dbReference>